<sequence length="185" mass="19992">MSNASDDVPFSYPVKVGTISHVPIELHIEADAEQRKGLARLWDIVSVEALTADLKIRRYKKDGVKVIGHVSAKVTQSCVVTLEPVEDVIEEEIDHILVPEGSALARIPANDEGEMVIDPEGPDLPDIFSGDSIDAGAIAAEFAALGLNPYPRRKDAAFSDHIETTAADDRKPSPFAVLKGLKVEK</sequence>
<dbReference type="Proteomes" id="UP001174932">
    <property type="component" value="Unassembled WGS sequence"/>
</dbReference>
<comment type="caution">
    <text evidence="1">The sequence shown here is derived from an EMBL/GenBank/DDBJ whole genome shotgun (WGS) entry which is preliminary data.</text>
</comment>
<protein>
    <submittedName>
        <fullName evidence="1">YceD family protein</fullName>
    </submittedName>
</protein>
<dbReference type="RefSeq" id="WP_304375696.1">
    <property type="nucleotide sequence ID" value="NZ_JAUOZU010000006.1"/>
</dbReference>
<gene>
    <name evidence="1" type="ORF">Q4481_07430</name>
</gene>
<evidence type="ECO:0000313" key="1">
    <source>
        <dbReference type="EMBL" id="MDO6963785.1"/>
    </source>
</evidence>
<reference evidence="1" key="2">
    <citation type="submission" date="2023-07" db="EMBL/GenBank/DDBJ databases">
        <authorList>
            <person name="Shen H."/>
        </authorList>
    </citation>
    <scope>NUCLEOTIDE SEQUENCE</scope>
    <source>
        <strain evidence="1">TNR-22</strain>
    </source>
</reference>
<organism evidence="1 2">
    <name type="scientific">Rhizobium alvei</name>
    <dbReference type="NCBI Taxonomy" id="1132659"/>
    <lineage>
        <taxon>Bacteria</taxon>
        <taxon>Pseudomonadati</taxon>
        <taxon>Pseudomonadota</taxon>
        <taxon>Alphaproteobacteria</taxon>
        <taxon>Hyphomicrobiales</taxon>
        <taxon>Rhizobiaceae</taxon>
        <taxon>Rhizobium/Agrobacterium group</taxon>
        <taxon>Rhizobium</taxon>
    </lineage>
</organism>
<dbReference type="InterPro" id="IPR003772">
    <property type="entry name" value="YceD"/>
</dbReference>
<reference evidence="1" key="1">
    <citation type="journal article" date="2015" name="Int. J. Syst. Evol. Microbiol.">
        <title>Rhizobium alvei sp. nov., isolated from a freshwater river.</title>
        <authorList>
            <person name="Sheu S.Y."/>
            <person name="Huang H.W."/>
            <person name="Young C.C."/>
            <person name="Chen W.M."/>
        </authorList>
    </citation>
    <scope>NUCLEOTIDE SEQUENCE</scope>
    <source>
        <strain evidence="1">TNR-22</strain>
    </source>
</reference>
<name>A0ABT8YJF8_9HYPH</name>
<proteinExistence type="predicted"/>
<evidence type="ECO:0000313" key="2">
    <source>
        <dbReference type="Proteomes" id="UP001174932"/>
    </source>
</evidence>
<keyword evidence="2" id="KW-1185">Reference proteome</keyword>
<dbReference type="EMBL" id="JAUOZU010000006">
    <property type="protein sequence ID" value="MDO6963785.1"/>
    <property type="molecule type" value="Genomic_DNA"/>
</dbReference>
<accession>A0ABT8YJF8</accession>
<dbReference type="Pfam" id="PF02620">
    <property type="entry name" value="YceD"/>
    <property type="match status" value="1"/>
</dbReference>